<dbReference type="KEGG" id="nhe:NECHADRAFT_81612"/>
<evidence type="ECO:0000256" key="2">
    <source>
        <dbReference type="SAM" id="MobiDB-lite"/>
    </source>
</evidence>
<dbReference type="EMBL" id="GG698912">
    <property type="protein sequence ID" value="EEU39021.1"/>
    <property type="molecule type" value="Genomic_DNA"/>
</dbReference>
<sequence>MGRATNLHKASNIVRADSPDGTTDSEFNPAFTTEISTAIFNSLHVRRAQRPATTVKNKTGRYPWEWLPTCKYICNINSLATFRGLVNAWERQQEPRRVSLETLCSYMKDTYGPGMVYQDIGKTKKRFFGTRAVAASDELGSTEGFLEAVPNARTRVRQRRTSSPTGPNRRRPISEMSRMSTRSTTRMRKRLENDTPAAPELPRSAHRETVAVVCLSSDSEESSADEEIRVCSPPSDTTPGSTSLGTTNTGTNHDIDRIRMDLQNEVRKAADTITQQLESATTALSEWQGGLHRKRKEIKQAEKKLQGIKNNMNQAASLHVKSNSACKDARASIEEIRNELAEAKAKFPGASPKRLADIRSRLAKAKLSQANALGAFNIAQSIMDEWTRRKTEAEAKLTGLRRQVRDEEARGELLQTTLKQARILSTVNEVGLEGIEELLAKCPRVVASSMYIVEKRSR</sequence>
<dbReference type="VEuPathDB" id="FungiDB:NECHADRAFT_81612"/>
<dbReference type="AlphaFoldDB" id="C7Z8S4"/>
<dbReference type="GeneID" id="9673313"/>
<dbReference type="InParanoid" id="C7Z8S4"/>
<dbReference type="Proteomes" id="UP000005206">
    <property type="component" value="Chromosome 6"/>
</dbReference>
<feature type="compositionally biased region" description="Low complexity" evidence="2">
    <location>
        <begin position="232"/>
        <end position="251"/>
    </location>
</feature>
<organism evidence="3 4">
    <name type="scientific">Fusarium vanettenii (strain ATCC MYA-4622 / CBS 123669 / FGSC 9596 / NRRL 45880 / 77-13-4)</name>
    <name type="common">Fusarium solani subsp. pisi</name>
    <dbReference type="NCBI Taxonomy" id="660122"/>
    <lineage>
        <taxon>Eukaryota</taxon>
        <taxon>Fungi</taxon>
        <taxon>Dikarya</taxon>
        <taxon>Ascomycota</taxon>
        <taxon>Pezizomycotina</taxon>
        <taxon>Sordariomycetes</taxon>
        <taxon>Hypocreomycetidae</taxon>
        <taxon>Hypocreales</taxon>
        <taxon>Nectriaceae</taxon>
        <taxon>Fusarium</taxon>
        <taxon>Fusarium solani species complex</taxon>
        <taxon>Fusarium vanettenii</taxon>
    </lineage>
</organism>
<name>C7Z8S4_FUSV7</name>
<keyword evidence="4" id="KW-1185">Reference proteome</keyword>
<reference evidence="3 4" key="1">
    <citation type="journal article" date="2009" name="PLoS Genet.">
        <title>The genome of Nectria haematococca: contribution of supernumerary chromosomes to gene expansion.</title>
        <authorList>
            <person name="Coleman J.J."/>
            <person name="Rounsley S.D."/>
            <person name="Rodriguez-Carres M."/>
            <person name="Kuo A."/>
            <person name="Wasmann C.C."/>
            <person name="Grimwood J."/>
            <person name="Schmutz J."/>
            <person name="Taga M."/>
            <person name="White G.J."/>
            <person name="Zhou S."/>
            <person name="Schwartz D.C."/>
            <person name="Freitag M."/>
            <person name="Ma L.J."/>
            <person name="Danchin E.G."/>
            <person name="Henrissat B."/>
            <person name="Coutinho P.M."/>
            <person name="Nelson D.R."/>
            <person name="Straney D."/>
            <person name="Napoli C.A."/>
            <person name="Barker B.M."/>
            <person name="Gribskov M."/>
            <person name="Rep M."/>
            <person name="Kroken S."/>
            <person name="Molnar I."/>
            <person name="Rensing C."/>
            <person name="Kennell J.C."/>
            <person name="Zamora J."/>
            <person name="Farman M.L."/>
            <person name="Selker E.U."/>
            <person name="Salamov A."/>
            <person name="Shapiro H."/>
            <person name="Pangilinan J."/>
            <person name="Lindquist E."/>
            <person name="Lamers C."/>
            <person name="Grigoriev I.V."/>
            <person name="Geiser D.M."/>
            <person name="Covert S.F."/>
            <person name="Temporini E."/>
            <person name="Vanetten H.D."/>
        </authorList>
    </citation>
    <scope>NUCLEOTIDE SEQUENCE [LARGE SCALE GENOMIC DNA]</scope>
    <source>
        <strain evidence="4">ATCC MYA-4622 / CBS 123669 / FGSC 9596 / NRRL 45880 / 77-13-4</strain>
    </source>
</reference>
<protein>
    <submittedName>
        <fullName evidence="3">Uncharacterized protein</fullName>
    </submittedName>
</protein>
<feature type="region of interest" description="Disordered" evidence="2">
    <location>
        <begin position="1"/>
        <end position="26"/>
    </location>
</feature>
<evidence type="ECO:0000256" key="1">
    <source>
        <dbReference type="SAM" id="Coils"/>
    </source>
</evidence>
<evidence type="ECO:0000313" key="3">
    <source>
        <dbReference type="EMBL" id="EEU39021.1"/>
    </source>
</evidence>
<keyword evidence="1" id="KW-0175">Coiled coil</keyword>
<dbReference type="HOGENOM" id="CLU_597276_0_0_1"/>
<proteinExistence type="predicted"/>
<evidence type="ECO:0000313" key="4">
    <source>
        <dbReference type="Proteomes" id="UP000005206"/>
    </source>
</evidence>
<feature type="region of interest" description="Disordered" evidence="2">
    <location>
        <begin position="149"/>
        <end position="253"/>
    </location>
</feature>
<feature type="coiled-coil region" evidence="1">
    <location>
        <begin position="284"/>
        <end position="346"/>
    </location>
</feature>
<feature type="coiled-coil region" evidence="1">
    <location>
        <begin position="383"/>
        <end position="410"/>
    </location>
</feature>
<accession>C7Z8S4</accession>
<dbReference type="RefSeq" id="XP_003044734.1">
    <property type="nucleotide sequence ID" value="XM_003044688.1"/>
</dbReference>
<gene>
    <name evidence="3" type="ORF">NECHADRAFT_81612</name>
</gene>
<dbReference type="OrthoDB" id="5087901at2759"/>